<dbReference type="Proteomes" id="UP001211006">
    <property type="component" value="Unassembled WGS sequence"/>
</dbReference>
<proteinExistence type="predicted"/>
<dbReference type="GO" id="GO:0003677">
    <property type="term" value="F:DNA binding"/>
    <property type="evidence" value="ECO:0007669"/>
    <property type="project" value="InterPro"/>
</dbReference>
<dbReference type="AlphaFoldDB" id="A0A174UIT8"/>
<dbReference type="Pfam" id="PF02583">
    <property type="entry name" value="Trns_repr_metal"/>
    <property type="match status" value="1"/>
</dbReference>
<evidence type="ECO:0000313" key="7">
    <source>
        <dbReference type="EMBL" id="MDB7905344.1"/>
    </source>
</evidence>
<evidence type="ECO:0000256" key="2">
    <source>
        <dbReference type="ARBA" id="ARBA00011738"/>
    </source>
</evidence>
<dbReference type="EMBL" id="JAQLWO010000004">
    <property type="protein sequence ID" value="MDB7905344.1"/>
    <property type="molecule type" value="Genomic_DNA"/>
</dbReference>
<dbReference type="GO" id="GO:0045892">
    <property type="term" value="P:negative regulation of DNA-templated transcription"/>
    <property type="evidence" value="ECO:0007669"/>
    <property type="project" value="UniProtKB-ARBA"/>
</dbReference>
<comment type="subunit">
    <text evidence="2">Homodimer.</text>
</comment>
<dbReference type="InterPro" id="IPR038390">
    <property type="entry name" value="Metal_Tscrpt_repr_sf"/>
</dbReference>
<dbReference type="GO" id="GO:0046872">
    <property type="term" value="F:metal ion binding"/>
    <property type="evidence" value="ECO:0007669"/>
    <property type="project" value="UniProtKB-KW"/>
</dbReference>
<protein>
    <recommendedName>
        <fullName evidence="5">Copper-sensing transcriptional repressor CsoR</fullName>
    </recommendedName>
    <alternativeName>
        <fullName evidence="6">Copper-sensitive operon repressor</fullName>
    </alternativeName>
</protein>
<dbReference type="EMBL" id="WKPR01000020">
    <property type="protein sequence ID" value="MSB21266.1"/>
    <property type="molecule type" value="Genomic_DNA"/>
</dbReference>
<comment type="subcellular location">
    <subcellularLocation>
        <location evidence="1">Cytoplasm</location>
    </subcellularLocation>
</comment>
<evidence type="ECO:0000313" key="8">
    <source>
        <dbReference type="EMBL" id="MSB21266.1"/>
    </source>
</evidence>
<dbReference type="InterPro" id="IPR003735">
    <property type="entry name" value="Metal_Tscrpt_repr"/>
</dbReference>
<dbReference type="Proteomes" id="UP000434475">
    <property type="component" value="Unassembled WGS sequence"/>
</dbReference>
<dbReference type="CDD" id="cd10159">
    <property type="entry name" value="CsoR-like_DUF156_2"/>
    <property type="match status" value="1"/>
</dbReference>
<dbReference type="GO" id="GO:0005737">
    <property type="term" value="C:cytoplasm"/>
    <property type="evidence" value="ECO:0007669"/>
    <property type="project" value="UniProtKB-SubCell"/>
</dbReference>
<evidence type="ECO:0000256" key="4">
    <source>
        <dbReference type="ARBA" id="ARBA00022723"/>
    </source>
</evidence>
<reference evidence="7" key="2">
    <citation type="submission" date="2023-01" db="EMBL/GenBank/DDBJ databases">
        <title>Human gut microbiome strain richness.</title>
        <authorList>
            <person name="Chen-Liaw A."/>
        </authorList>
    </citation>
    <scope>NUCLEOTIDE SEQUENCE</scope>
    <source>
        <strain evidence="7">2225st1_A6_2225SCRN_200828</strain>
    </source>
</reference>
<dbReference type="PANTHER" id="PTHR33677">
    <property type="entry name" value="TRANSCRIPTIONAL REPRESSOR FRMR-RELATED"/>
    <property type="match status" value="1"/>
</dbReference>
<dbReference type="RefSeq" id="WP_009257616.1">
    <property type="nucleotide sequence ID" value="NZ_BAABXT010000001.1"/>
</dbReference>
<evidence type="ECO:0000256" key="3">
    <source>
        <dbReference type="ARBA" id="ARBA00022490"/>
    </source>
</evidence>
<dbReference type="PANTHER" id="PTHR33677:SF4">
    <property type="entry name" value="COPPER-SENSING TRANSCRIPTIONAL REPRESSOR CSOR"/>
    <property type="match status" value="1"/>
</dbReference>
<gene>
    <name evidence="8" type="ORF">GKE97_17305</name>
    <name evidence="7" type="ORF">PND83_05110</name>
</gene>
<reference evidence="8 9" key="1">
    <citation type="journal article" date="2019" name="Nat. Med.">
        <title>A library of human gut bacterial isolates paired with longitudinal multiomics data enables mechanistic microbiome research.</title>
        <authorList>
            <person name="Poyet M."/>
            <person name="Groussin M."/>
            <person name="Gibbons S.M."/>
            <person name="Avila-Pacheco J."/>
            <person name="Jiang X."/>
            <person name="Kearney S.M."/>
            <person name="Perrotta A.R."/>
            <person name="Berdy B."/>
            <person name="Zhao S."/>
            <person name="Lieberman T.D."/>
            <person name="Swanson P.K."/>
            <person name="Smith M."/>
            <person name="Roesemann S."/>
            <person name="Alexander J.E."/>
            <person name="Rich S.A."/>
            <person name="Livny J."/>
            <person name="Vlamakis H."/>
            <person name="Clish C."/>
            <person name="Bullock K."/>
            <person name="Deik A."/>
            <person name="Scott J."/>
            <person name="Pierce K.A."/>
            <person name="Xavier R.J."/>
            <person name="Alm E.J."/>
        </authorList>
    </citation>
    <scope>NUCLEOTIDE SEQUENCE [LARGE SCALE GENOMIC DNA]</scope>
    <source>
        <strain evidence="8 9">BIOML-A2</strain>
    </source>
</reference>
<comment type="caution">
    <text evidence="8">The sequence shown here is derived from an EMBL/GenBank/DDBJ whole genome shotgun (WGS) entry which is preliminary data.</text>
</comment>
<dbReference type="Gene3D" id="1.20.58.1000">
    <property type="entry name" value="Metal-sensitive repressor, helix protomer"/>
    <property type="match status" value="1"/>
</dbReference>
<keyword evidence="4" id="KW-0479">Metal-binding</keyword>
<accession>A0A174UIT8</accession>
<name>A0A174UIT8_FLAPL</name>
<organism evidence="8 9">
    <name type="scientific">Flavonifractor plautii</name>
    <name type="common">Fusobacterium plautii</name>
    <dbReference type="NCBI Taxonomy" id="292800"/>
    <lineage>
        <taxon>Bacteria</taxon>
        <taxon>Bacillati</taxon>
        <taxon>Bacillota</taxon>
        <taxon>Clostridia</taxon>
        <taxon>Eubacteriales</taxon>
        <taxon>Oscillospiraceae</taxon>
        <taxon>Flavonifractor</taxon>
    </lineage>
</organism>
<sequence length="87" mass="9843">MMADEKKVLRLLKTARGQMDGIIKMVEENRYCIDISQQLMATEAILNRANKEILAAHLKHCVQEAASDAERGQKIDEFVSTLGRILK</sequence>
<evidence type="ECO:0000256" key="5">
    <source>
        <dbReference type="ARBA" id="ARBA00039938"/>
    </source>
</evidence>
<evidence type="ECO:0000313" key="9">
    <source>
        <dbReference type="Proteomes" id="UP000434475"/>
    </source>
</evidence>
<evidence type="ECO:0000256" key="1">
    <source>
        <dbReference type="ARBA" id="ARBA00004496"/>
    </source>
</evidence>
<keyword evidence="3" id="KW-0963">Cytoplasm</keyword>
<evidence type="ECO:0000256" key="6">
    <source>
        <dbReference type="ARBA" id="ARBA00041544"/>
    </source>
</evidence>